<sequence>MYYLKIEQDTDQCTATELKAALVAARVPKAKTLNVADVLGKSGHFVSTSEKTLTKVNLWHLTESGIAHVRIVLGVEDVTEIEVKNDISVIHSVVAGVTDEVVRSYLEESVLAYGVGALRAAVVFLWSGAIRQLQDKALGMGVPALNAALLKHDPKARHVGKIEDYSGVKDVVQLLAFREIGLIDKGEWGTLQEGLDLRNRCGHPTKYRPGVKRASAFIEDVVGIAF</sequence>
<reference evidence="1 2" key="1">
    <citation type="submission" date="2019-02" db="EMBL/GenBank/DDBJ databases">
        <title>Kribbella capetownensis sp. nov. and Kribbella speibonae sp. nov., isolated from soil.</title>
        <authorList>
            <person name="Curtis S.M."/>
            <person name="Norton I."/>
            <person name="Everest G.J."/>
            <person name="Meyers P.R."/>
        </authorList>
    </citation>
    <scope>NUCLEOTIDE SEQUENCE [LARGE SCALE GENOMIC DNA]</scope>
    <source>
        <strain evidence="1 2">NRRL B-24813</strain>
    </source>
</reference>
<dbReference type="Proteomes" id="UP000291144">
    <property type="component" value="Unassembled WGS sequence"/>
</dbReference>
<accession>A0A4R0JZJ1</accession>
<gene>
    <name evidence="1" type="ORF">E0H73_40075</name>
</gene>
<keyword evidence="2" id="KW-1185">Reference proteome</keyword>
<organism evidence="1 2">
    <name type="scientific">Kribbella pittospori</name>
    <dbReference type="NCBI Taxonomy" id="722689"/>
    <lineage>
        <taxon>Bacteria</taxon>
        <taxon>Bacillati</taxon>
        <taxon>Actinomycetota</taxon>
        <taxon>Actinomycetes</taxon>
        <taxon>Propionibacteriales</taxon>
        <taxon>Kribbellaceae</taxon>
        <taxon>Kribbella</taxon>
    </lineage>
</organism>
<dbReference type="RefSeq" id="WP_131365585.1">
    <property type="nucleotide sequence ID" value="NZ_SJKB01000021.1"/>
</dbReference>
<evidence type="ECO:0000313" key="2">
    <source>
        <dbReference type="Proteomes" id="UP000291144"/>
    </source>
</evidence>
<comment type="caution">
    <text evidence="1">The sequence shown here is derived from an EMBL/GenBank/DDBJ whole genome shotgun (WGS) entry which is preliminary data.</text>
</comment>
<evidence type="ECO:0000313" key="1">
    <source>
        <dbReference type="EMBL" id="TCC52137.1"/>
    </source>
</evidence>
<proteinExistence type="predicted"/>
<protein>
    <submittedName>
        <fullName evidence="1">Uncharacterized protein</fullName>
    </submittedName>
</protein>
<dbReference type="OrthoDB" id="3837855at2"/>
<dbReference type="EMBL" id="SJKB01000021">
    <property type="protein sequence ID" value="TCC52137.1"/>
    <property type="molecule type" value="Genomic_DNA"/>
</dbReference>
<name>A0A4R0JZJ1_9ACTN</name>
<dbReference type="AlphaFoldDB" id="A0A4R0JZJ1"/>